<dbReference type="Proteomes" id="UP001187192">
    <property type="component" value="Unassembled WGS sequence"/>
</dbReference>
<evidence type="ECO:0000313" key="2">
    <source>
        <dbReference type="EMBL" id="GMN58195.1"/>
    </source>
</evidence>
<name>A0AA88DN43_FICCA</name>
<evidence type="ECO:0000256" key="1">
    <source>
        <dbReference type="SAM" id="MobiDB-lite"/>
    </source>
</evidence>
<dbReference type="EMBL" id="BTGU01000076">
    <property type="protein sequence ID" value="GMN58195.1"/>
    <property type="molecule type" value="Genomic_DNA"/>
</dbReference>
<feature type="region of interest" description="Disordered" evidence="1">
    <location>
        <begin position="115"/>
        <end position="143"/>
    </location>
</feature>
<keyword evidence="3" id="KW-1185">Reference proteome</keyword>
<sequence length="211" mass="24159">MLYTQLSPHLCCNGSQPLGNIPSGSLASTHRLRLFPNPLATFPSGEAVRPPPTDYNFSLTAGNHLLPLCPPTIPVTIFLSLVARLLPLLASRHDSVVVASFASLHFTIPNQIKQEETCPSPDLPHRHRPKRQNLLPKNKNKSANEKFHHIHCRSDYPRTAELTIISKRFKGIHLSVIRMQYLEREREREREIEAVWSIYRFREMEASIDDW</sequence>
<evidence type="ECO:0000313" key="3">
    <source>
        <dbReference type="Proteomes" id="UP001187192"/>
    </source>
</evidence>
<reference evidence="2" key="1">
    <citation type="submission" date="2023-07" db="EMBL/GenBank/DDBJ databases">
        <title>draft genome sequence of fig (Ficus carica).</title>
        <authorList>
            <person name="Takahashi T."/>
            <person name="Nishimura K."/>
        </authorList>
    </citation>
    <scope>NUCLEOTIDE SEQUENCE</scope>
</reference>
<dbReference type="AlphaFoldDB" id="A0AA88DN43"/>
<proteinExistence type="predicted"/>
<organism evidence="2 3">
    <name type="scientific">Ficus carica</name>
    <name type="common">Common fig</name>
    <dbReference type="NCBI Taxonomy" id="3494"/>
    <lineage>
        <taxon>Eukaryota</taxon>
        <taxon>Viridiplantae</taxon>
        <taxon>Streptophyta</taxon>
        <taxon>Embryophyta</taxon>
        <taxon>Tracheophyta</taxon>
        <taxon>Spermatophyta</taxon>
        <taxon>Magnoliopsida</taxon>
        <taxon>eudicotyledons</taxon>
        <taxon>Gunneridae</taxon>
        <taxon>Pentapetalae</taxon>
        <taxon>rosids</taxon>
        <taxon>fabids</taxon>
        <taxon>Rosales</taxon>
        <taxon>Moraceae</taxon>
        <taxon>Ficeae</taxon>
        <taxon>Ficus</taxon>
    </lineage>
</organism>
<protein>
    <submittedName>
        <fullName evidence="2">Uncharacterized protein</fullName>
    </submittedName>
</protein>
<comment type="caution">
    <text evidence="2">The sequence shown here is derived from an EMBL/GenBank/DDBJ whole genome shotgun (WGS) entry which is preliminary data.</text>
</comment>
<accession>A0AA88DN43</accession>
<gene>
    <name evidence="2" type="ORF">TIFTF001_027293</name>
</gene>